<keyword evidence="1" id="KW-1133">Transmembrane helix</keyword>
<dbReference type="AlphaFoldDB" id="A0A4R6C0E7"/>
<accession>A0A4R6C0E7</accession>
<protein>
    <recommendedName>
        <fullName evidence="4">DoxX family protein</fullName>
    </recommendedName>
</protein>
<feature type="transmembrane region" description="Helical" evidence="1">
    <location>
        <begin position="12"/>
        <end position="41"/>
    </location>
</feature>
<proteinExistence type="predicted"/>
<organism evidence="2 3">
    <name type="scientific">Macrococcus bovicus</name>
    <dbReference type="NCBI Taxonomy" id="69968"/>
    <lineage>
        <taxon>Bacteria</taxon>
        <taxon>Bacillati</taxon>
        <taxon>Bacillota</taxon>
        <taxon>Bacilli</taxon>
        <taxon>Bacillales</taxon>
        <taxon>Staphylococcaceae</taxon>
        <taxon>Macrococcus</taxon>
    </lineage>
</organism>
<dbReference type="OrthoDB" id="26941at2"/>
<evidence type="ECO:0000313" key="3">
    <source>
        <dbReference type="Proteomes" id="UP000294843"/>
    </source>
</evidence>
<reference evidence="2 3" key="1">
    <citation type="submission" date="2019-01" db="EMBL/GenBank/DDBJ databases">
        <title>Draft genome sequences of the type strains of six Macrococcus species.</title>
        <authorList>
            <person name="Mazhar S."/>
            <person name="Altermann E."/>
            <person name="Hill C."/>
            <person name="Mcauliffe O."/>
        </authorList>
    </citation>
    <scope>NUCLEOTIDE SEQUENCE [LARGE SCALE GENOMIC DNA]</scope>
    <source>
        <strain evidence="2 3">ATCC 51825</strain>
    </source>
</reference>
<keyword evidence="3" id="KW-1185">Reference proteome</keyword>
<evidence type="ECO:0000256" key="1">
    <source>
        <dbReference type="SAM" id="Phobius"/>
    </source>
</evidence>
<keyword evidence="1" id="KW-0472">Membrane</keyword>
<dbReference type="Proteomes" id="UP000294843">
    <property type="component" value="Unassembled WGS sequence"/>
</dbReference>
<name>A0A4R6C0E7_9STAP</name>
<evidence type="ECO:0000313" key="2">
    <source>
        <dbReference type="EMBL" id="TDM14426.1"/>
    </source>
</evidence>
<keyword evidence="1" id="KW-0812">Transmembrane</keyword>
<dbReference type="EMBL" id="SCWF01000004">
    <property type="protein sequence ID" value="TDM14426.1"/>
    <property type="molecule type" value="Genomic_DNA"/>
</dbReference>
<gene>
    <name evidence="2" type="ORF">ERX55_05705</name>
</gene>
<sequence>MNFLIPFAEVTIGIMLIIGLFTPIAALIGVCMNFLFLFAGAVTVNPLYILLGLIIFISGFNAGRWGVGFFARHAFDNPFFRLFNYTRESLDGVDHR</sequence>
<evidence type="ECO:0008006" key="4">
    <source>
        <dbReference type="Google" id="ProtNLM"/>
    </source>
</evidence>
<comment type="caution">
    <text evidence="2">The sequence shown here is derived from an EMBL/GenBank/DDBJ whole genome shotgun (WGS) entry which is preliminary data.</text>
</comment>